<dbReference type="AlphaFoldDB" id="A0A4U3KT47"/>
<proteinExistence type="predicted"/>
<evidence type="ECO:0000313" key="3">
    <source>
        <dbReference type="Proteomes" id="UP000305848"/>
    </source>
</evidence>
<protein>
    <submittedName>
        <fullName evidence="2">Uncharacterized protein</fullName>
    </submittedName>
</protein>
<feature type="region of interest" description="Disordered" evidence="1">
    <location>
        <begin position="1"/>
        <end position="21"/>
    </location>
</feature>
<reference evidence="2 3" key="1">
    <citation type="submission" date="2019-05" db="EMBL/GenBank/DDBJ databases">
        <title>Panacibacter sp. strain 17mud1-8 Genome sequencing and assembly.</title>
        <authorList>
            <person name="Chhetri G."/>
        </authorList>
    </citation>
    <scope>NUCLEOTIDE SEQUENCE [LARGE SCALE GENOMIC DNA]</scope>
    <source>
        <strain evidence="2 3">17mud1-8</strain>
    </source>
</reference>
<name>A0A4U3KT47_9BACT</name>
<dbReference type="RefSeq" id="WP_137264203.1">
    <property type="nucleotide sequence ID" value="NZ_SZQL01000041.1"/>
</dbReference>
<evidence type="ECO:0000256" key="1">
    <source>
        <dbReference type="SAM" id="MobiDB-lite"/>
    </source>
</evidence>
<comment type="caution">
    <text evidence="2">The sequence shown here is derived from an EMBL/GenBank/DDBJ whole genome shotgun (WGS) entry which is preliminary data.</text>
</comment>
<feature type="compositionally biased region" description="Polar residues" evidence="1">
    <location>
        <begin position="10"/>
        <end position="21"/>
    </location>
</feature>
<organism evidence="2 3">
    <name type="scientific">Ilyomonas limi</name>
    <dbReference type="NCBI Taxonomy" id="2575867"/>
    <lineage>
        <taxon>Bacteria</taxon>
        <taxon>Pseudomonadati</taxon>
        <taxon>Bacteroidota</taxon>
        <taxon>Chitinophagia</taxon>
        <taxon>Chitinophagales</taxon>
        <taxon>Chitinophagaceae</taxon>
        <taxon>Ilyomonas</taxon>
    </lineage>
</organism>
<sequence length="143" mass="16231">MMSHEPQRQVLKSTLTNPNPGITSSISKPLLGIGYRLVRPPETPFNKGNVLFAITMTCQITFAPDTTYSFEMRSVTEIIDNKKPLAVWALKMVSDKELIQFDKAVNEDIKTKGVVFIDPIENIFADKDIENEIKIELDEFLKQ</sequence>
<evidence type="ECO:0000313" key="2">
    <source>
        <dbReference type="EMBL" id="TKK64167.1"/>
    </source>
</evidence>
<accession>A0A4U3KT47</accession>
<dbReference type="Proteomes" id="UP000305848">
    <property type="component" value="Unassembled WGS sequence"/>
</dbReference>
<keyword evidence="3" id="KW-1185">Reference proteome</keyword>
<gene>
    <name evidence="2" type="ORF">FC093_23155</name>
</gene>
<dbReference type="EMBL" id="SZQL01000041">
    <property type="protein sequence ID" value="TKK64167.1"/>
    <property type="molecule type" value="Genomic_DNA"/>
</dbReference>